<dbReference type="InterPro" id="IPR000742">
    <property type="entry name" value="EGF"/>
</dbReference>
<dbReference type="InterPro" id="IPR011489">
    <property type="entry name" value="EMI_domain"/>
</dbReference>
<evidence type="ECO:0000256" key="4">
    <source>
        <dbReference type="SAM" id="SignalP"/>
    </source>
</evidence>
<evidence type="ECO:0000313" key="6">
    <source>
        <dbReference type="EMBL" id="CAG6719241.1"/>
    </source>
</evidence>
<keyword evidence="2" id="KW-1015">Disulfide bond</keyword>
<reference evidence="6" key="1">
    <citation type="submission" date="2021-05" db="EMBL/GenBank/DDBJ databases">
        <authorList>
            <person name="Alioto T."/>
            <person name="Alioto T."/>
            <person name="Gomez Garrido J."/>
        </authorList>
    </citation>
    <scope>NUCLEOTIDE SEQUENCE</scope>
</reference>
<dbReference type="AlphaFoldDB" id="A0A8D8V572"/>
<dbReference type="PROSITE" id="PS00022">
    <property type="entry name" value="EGF_1"/>
    <property type="match status" value="1"/>
</dbReference>
<dbReference type="PROSITE" id="PS51041">
    <property type="entry name" value="EMI"/>
    <property type="match status" value="1"/>
</dbReference>
<evidence type="ECO:0000256" key="1">
    <source>
        <dbReference type="ARBA" id="ARBA00022729"/>
    </source>
</evidence>
<protein>
    <submittedName>
        <fullName evidence="6">Cell death abnormality protein 1</fullName>
    </submittedName>
</protein>
<keyword evidence="3" id="KW-0812">Transmembrane</keyword>
<dbReference type="EMBL" id="HBUF01358489">
    <property type="protein sequence ID" value="CAG6719246.1"/>
    <property type="molecule type" value="Transcribed_RNA"/>
</dbReference>
<feature type="signal peptide" evidence="4">
    <location>
        <begin position="1"/>
        <end position="23"/>
    </location>
</feature>
<proteinExistence type="predicted"/>
<dbReference type="EMBL" id="HBUF01358488">
    <property type="protein sequence ID" value="CAG6719245.1"/>
    <property type="molecule type" value="Transcribed_RNA"/>
</dbReference>
<keyword evidence="1 4" id="KW-0732">Signal</keyword>
<dbReference type="EMBL" id="HBUF01358485">
    <property type="protein sequence ID" value="CAG6719242.1"/>
    <property type="molecule type" value="Transcribed_RNA"/>
</dbReference>
<organism evidence="6">
    <name type="scientific">Cacopsylla melanoneura</name>
    <dbReference type="NCBI Taxonomy" id="428564"/>
    <lineage>
        <taxon>Eukaryota</taxon>
        <taxon>Metazoa</taxon>
        <taxon>Ecdysozoa</taxon>
        <taxon>Arthropoda</taxon>
        <taxon>Hexapoda</taxon>
        <taxon>Insecta</taxon>
        <taxon>Pterygota</taxon>
        <taxon>Neoptera</taxon>
        <taxon>Paraneoptera</taxon>
        <taxon>Hemiptera</taxon>
        <taxon>Sternorrhyncha</taxon>
        <taxon>Psylloidea</taxon>
        <taxon>Psyllidae</taxon>
        <taxon>Psyllinae</taxon>
        <taxon>Cacopsylla</taxon>
    </lineage>
</organism>
<sequence>MHPTLSAPLVFILQVILFHPTSCTTPSPELELCIRLETYMDNVEVLVEEPVKMKRYQWCVGVPPRCTTFTTELKNRTKIEAVEKNRTVVECCPGFVEINSDCVPECPSNHPCPNMKCQDTKHCFCLAGYTGLYCNTTCPVGRWGSNCTSKCQCGDVNGNKCHHLTGKCILLTPATVLTTQTMPTLPTALTTLMPPVTIPTVTPSTQQLTTPIVPTFATPITTTATTIQSTTTTTTTTTKKSQSDWTFLSFFYGLSPFCLLFLSFLFSFYLFSVLHKYVYVALSNGRRVSSQRIFSRVYNCNSCTPWKSNYMQVYNVYIHEIVFTFGVGTDTIPTPSTLGQNLSLHDL</sequence>
<dbReference type="EMBL" id="HBUF01358490">
    <property type="protein sequence ID" value="CAG6719247.1"/>
    <property type="molecule type" value="Transcribed_RNA"/>
</dbReference>
<evidence type="ECO:0000259" key="5">
    <source>
        <dbReference type="PROSITE" id="PS51041"/>
    </source>
</evidence>
<feature type="chain" id="PRO_5033671604" evidence="4">
    <location>
        <begin position="24"/>
        <end position="347"/>
    </location>
</feature>
<evidence type="ECO:0000256" key="3">
    <source>
        <dbReference type="SAM" id="Phobius"/>
    </source>
</evidence>
<dbReference type="Gene3D" id="2.170.300.10">
    <property type="entry name" value="Tie2 ligand-binding domain superfamily"/>
    <property type="match status" value="1"/>
</dbReference>
<dbReference type="EMBL" id="HBUF01358486">
    <property type="protein sequence ID" value="CAG6719243.1"/>
    <property type="molecule type" value="Transcribed_RNA"/>
</dbReference>
<dbReference type="EMBL" id="HBUF01358484">
    <property type="protein sequence ID" value="CAG6719241.1"/>
    <property type="molecule type" value="Transcribed_RNA"/>
</dbReference>
<feature type="domain" description="EMI" evidence="5">
    <location>
        <begin position="29"/>
        <end position="104"/>
    </location>
</feature>
<keyword evidence="3" id="KW-1133">Transmembrane helix</keyword>
<feature type="transmembrane region" description="Helical" evidence="3">
    <location>
        <begin position="245"/>
        <end position="271"/>
    </location>
</feature>
<accession>A0A8D8V572</accession>
<evidence type="ECO:0000256" key="2">
    <source>
        <dbReference type="ARBA" id="ARBA00023157"/>
    </source>
</evidence>
<keyword evidence="3" id="KW-0472">Membrane</keyword>
<dbReference type="Pfam" id="PF07546">
    <property type="entry name" value="EMI"/>
    <property type="match status" value="1"/>
</dbReference>
<name>A0A8D8V572_9HEMI</name>
<dbReference type="EMBL" id="HBUF01358487">
    <property type="protein sequence ID" value="CAG6719244.1"/>
    <property type="molecule type" value="Transcribed_RNA"/>
</dbReference>
<dbReference type="CDD" id="cd00054">
    <property type="entry name" value="EGF_CA"/>
    <property type="match status" value="1"/>
</dbReference>